<name>A0ABD2JMF6_HETSC</name>
<reference evidence="1 2" key="1">
    <citation type="submission" date="2024-10" db="EMBL/GenBank/DDBJ databases">
        <authorList>
            <person name="Kim D."/>
        </authorList>
    </citation>
    <scope>NUCLEOTIDE SEQUENCE [LARGE SCALE GENOMIC DNA]</scope>
    <source>
        <strain evidence="1">Taebaek</strain>
    </source>
</reference>
<sequence>MAQNRAVEKTKEVVTLLERSRSVIQDCIYSHDANLDDLENTWHGSSFGKQLHFSWLQNWILNGLATHDIASQWINITVMKYACVEILKEIRSAMKTMECAPRRN</sequence>
<dbReference type="EMBL" id="JBICCN010000124">
    <property type="protein sequence ID" value="KAL3091796.1"/>
    <property type="molecule type" value="Genomic_DNA"/>
</dbReference>
<dbReference type="Proteomes" id="UP001620645">
    <property type="component" value="Unassembled WGS sequence"/>
</dbReference>
<evidence type="ECO:0000313" key="2">
    <source>
        <dbReference type="Proteomes" id="UP001620645"/>
    </source>
</evidence>
<keyword evidence="2" id="KW-1185">Reference proteome</keyword>
<accession>A0ABD2JMF6</accession>
<comment type="caution">
    <text evidence="1">The sequence shown here is derived from an EMBL/GenBank/DDBJ whole genome shotgun (WGS) entry which is preliminary data.</text>
</comment>
<gene>
    <name evidence="1" type="ORF">niasHS_004512</name>
</gene>
<dbReference type="AlphaFoldDB" id="A0ABD2JMF6"/>
<protein>
    <recommendedName>
        <fullName evidence="3">WXG100 family type VII secretion target</fullName>
    </recommendedName>
</protein>
<proteinExistence type="predicted"/>
<organism evidence="1 2">
    <name type="scientific">Heterodera schachtii</name>
    <name type="common">Sugarbeet cyst nematode worm</name>
    <name type="synonym">Tylenchus schachtii</name>
    <dbReference type="NCBI Taxonomy" id="97005"/>
    <lineage>
        <taxon>Eukaryota</taxon>
        <taxon>Metazoa</taxon>
        <taxon>Ecdysozoa</taxon>
        <taxon>Nematoda</taxon>
        <taxon>Chromadorea</taxon>
        <taxon>Rhabditida</taxon>
        <taxon>Tylenchina</taxon>
        <taxon>Tylenchomorpha</taxon>
        <taxon>Tylenchoidea</taxon>
        <taxon>Heteroderidae</taxon>
        <taxon>Heteroderinae</taxon>
        <taxon>Heterodera</taxon>
    </lineage>
</organism>
<evidence type="ECO:0008006" key="3">
    <source>
        <dbReference type="Google" id="ProtNLM"/>
    </source>
</evidence>
<evidence type="ECO:0000313" key="1">
    <source>
        <dbReference type="EMBL" id="KAL3091796.1"/>
    </source>
</evidence>